<dbReference type="Pfam" id="PF19866">
    <property type="entry name" value="DUF6339"/>
    <property type="match status" value="1"/>
</dbReference>
<gene>
    <name evidence="1" type="ORF">FC14_GL001277</name>
</gene>
<dbReference type="AlphaFoldDB" id="A0A0R2AGY6"/>
<dbReference type="PATRIC" id="fig|1423718.3.peg.1338"/>
<keyword evidence="2" id="KW-1185">Reference proteome</keyword>
<reference evidence="1 2" key="1">
    <citation type="journal article" date="2015" name="Genome Announc.">
        <title>Expanding the biotechnology potential of lactobacilli through comparative genomics of 213 strains and associated genera.</title>
        <authorList>
            <person name="Sun Z."/>
            <person name="Harris H.M."/>
            <person name="McCann A."/>
            <person name="Guo C."/>
            <person name="Argimon S."/>
            <person name="Zhang W."/>
            <person name="Yang X."/>
            <person name="Jeffery I.B."/>
            <person name="Cooney J.C."/>
            <person name="Kagawa T.F."/>
            <person name="Liu W."/>
            <person name="Song Y."/>
            <person name="Salvetti E."/>
            <person name="Wrobel A."/>
            <person name="Rasinkangas P."/>
            <person name="Parkhill J."/>
            <person name="Rea M.C."/>
            <person name="O'Sullivan O."/>
            <person name="Ritari J."/>
            <person name="Douillard F.P."/>
            <person name="Paul Ross R."/>
            <person name="Yang R."/>
            <person name="Briner A.E."/>
            <person name="Felis G.E."/>
            <person name="de Vos W.M."/>
            <person name="Barrangou R."/>
            <person name="Klaenhammer T.R."/>
            <person name="Caufield P.W."/>
            <person name="Cui Y."/>
            <person name="Zhang H."/>
            <person name="O'Toole P.W."/>
        </authorList>
    </citation>
    <scope>NUCLEOTIDE SEQUENCE [LARGE SCALE GENOMIC DNA]</scope>
    <source>
        <strain evidence="1 2">DSM 20509</strain>
    </source>
</reference>
<dbReference type="RefSeq" id="WP_235804543.1">
    <property type="nucleotide sequence ID" value="NZ_AYYP01000072.1"/>
</dbReference>
<dbReference type="InterPro" id="IPR045920">
    <property type="entry name" value="DUF6339"/>
</dbReference>
<dbReference type="EMBL" id="AYYP01000072">
    <property type="protein sequence ID" value="KRM63030.1"/>
    <property type="molecule type" value="Genomic_DNA"/>
</dbReference>
<sequence length="263" mass="31597">MKIKTCDEVFLEEVKRNFDIEYIDLYRNLDKAGIQKLFANEFVYETPYEFEYRELTDNLPYNELYIYNIKATYEPMKFLSPVQATREEMWFTMINTVYLDYLLDYLQTVTQYKNFDDKIKNAIFYNGSNIRNQLIQRISRYWWMGYRTYDDQNKQNPYWLTEFFFDSDGAGKSIAFFASKLTNNKEIALGIIEGIYFSQDKVRNRKEIYAAVNKHLNAMGGVRILDIMSRAEIKHETLKYIDYIVANPELTPVKDRKRIFKKD</sequence>
<comment type="caution">
    <text evidence="1">The sequence shown here is derived from an EMBL/GenBank/DDBJ whole genome shotgun (WGS) entry which is preliminary data.</text>
</comment>
<name>A0A0R2AGY6_9LACO</name>
<accession>A0A0R2AGY6</accession>
<dbReference type="Proteomes" id="UP000051008">
    <property type="component" value="Unassembled WGS sequence"/>
</dbReference>
<proteinExistence type="predicted"/>
<evidence type="ECO:0000313" key="2">
    <source>
        <dbReference type="Proteomes" id="UP000051008"/>
    </source>
</evidence>
<protein>
    <submittedName>
        <fullName evidence="1">Uncharacterized protein</fullName>
    </submittedName>
</protein>
<evidence type="ECO:0000313" key="1">
    <source>
        <dbReference type="EMBL" id="KRM63030.1"/>
    </source>
</evidence>
<organism evidence="1 2">
    <name type="scientific">Ligilactobacillus agilis DSM 20509</name>
    <dbReference type="NCBI Taxonomy" id="1423718"/>
    <lineage>
        <taxon>Bacteria</taxon>
        <taxon>Bacillati</taxon>
        <taxon>Bacillota</taxon>
        <taxon>Bacilli</taxon>
        <taxon>Lactobacillales</taxon>
        <taxon>Lactobacillaceae</taxon>
        <taxon>Ligilactobacillus</taxon>
    </lineage>
</organism>